<feature type="region of interest" description="Disordered" evidence="1">
    <location>
        <begin position="1"/>
        <end position="33"/>
    </location>
</feature>
<dbReference type="PANTHER" id="PTHR43845">
    <property type="entry name" value="BLR5969 PROTEIN"/>
    <property type="match status" value="1"/>
</dbReference>
<dbReference type="Pfam" id="PF00501">
    <property type="entry name" value="AMP-binding"/>
    <property type="match status" value="1"/>
</dbReference>
<keyword evidence="3" id="KW-0436">Ligase</keyword>
<dbReference type="InterPro" id="IPR042099">
    <property type="entry name" value="ANL_N_sf"/>
</dbReference>
<dbReference type="PANTHER" id="PTHR43845:SF1">
    <property type="entry name" value="BLR5969 PROTEIN"/>
    <property type="match status" value="1"/>
</dbReference>
<name>A0ABV8KEI4_9ACTN</name>
<evidence type="ECO:0000313" key="4">
    <source>
        <dbReference type="Proteomes" id="UP001595868"/>
    </source>
</evidence>
<dbReference type="Gene3D" id="3.40.50.12780">
    <property type="entry name" value="N-terminal domain of ligase-like"/>
    <property type="match status" value="1"/>
</dbReference>
<dbReference type="RefSeq" id="WP_377541412.1">
    <property type="nucleotide sequence ID" value="NZ_JBHSBN010000001.1"/>
</dbReference>
<reference evidence="4" key="1">
    <citation type="journal article" date="2019" name="Int. J. Syst. Evol. Microbiol.">
        <title>The Global Catalogue of Microorganisms (GCM) 10K type strain sequencing project: providing services to taxonomists for standard genome sequencing and annotation.</title>
        <authorList>
            <consortium name="The Broad Institute Genomics Platform"/>
            <consortium name="The Broad Institute Genome Sequencing Center for Infectious Disease"/>
            <person name="Wu L."/>
            <person name="Ma J."/>
        </authorList>
    </citation>
    <scope>NUCLEOTIDE SEQUENCE [LARGE SCALE GENOMIC DNA]</scope>
    <source>
        <strain evidence="4">2902at01</strain>
    </source>
</reference>
<sequence length="426" mass="45713">MTQLSEPIRADVPPDEPVDVGRGGPAPSTVPTAGPAVLRELVRDAARLPYFAEKYRDVPLVDEFDFAGVPEMTREDVTASAAQVLRAGRRRGPAFLFTSGGSTADPKLAWIPCAMHLPELLAHWQPLSARDVLANLAMPGRLWSAHYCYNRVAEHAGAGVIGLGNIGDDELGRWLDFLHANGTTALAGVPSQLLKILRYAGERRHPILSRLRAGIWFGEPCEPELLELRDRYAPDFGLWGNYGSTETWVIGHNGPGCPVDTFHPLPYQHVELVDGAVLVTTLHPQAVSPVIRYRIGDRAAFVACPCGAPGRALRLAGREGNLIKFAGTLVSPTDLVAVARGVAGVGAAQIAVIAGVGTETMEVRVVPAPGAAPDPTEIRDRVLGSQVDLDFGLRGEDETFRVRLVERLTSSPQTAKTPALVRETAP</sequence>
<dbReference type="EMBL" id="JBHSBN010000001">
    <property type="protein sequence ID" value="MFC4104475.1"/>
    <property type="molecule type" value="Genomic_DNA"/>
</dbReference>
<keyword evidence="4" id="KW-1185">Reference proteome</keyword>
<organism evidence="3 4">
    <name type="scientific">Micromonospora zhanjiangensis</name>
    <dbReference type="NCBI Taxonomy" id="1522057"/>
    <lineage>
        <taxon>Bacteria</taxon>
        <taxon>Bacillati</taxon>
        <taxon>Actinomycetota</taxon>
        <taxon>Actinomycetes</taxon>
        <taxon>Micromonosporales</taxon>
        <taxon>Micromonosporaceae</taxon>
        <taxon>Micromonospora</taxon>
    </lineage>
</organism>
<evidence type="ECO:0000313" key="3">
    <source>
        <dbReference type="EMBL" id="MFC4104475.1"/>
    </source>
</evidence>
<comment type="caution">
    <text evidence="3">The sequence shown here is derived from an EMBL/GenBank/DDBJ whole genome shotgun (WGS) entry which is preliminary data.</text>
</comment>
<gene>
    <name evidence="3" type="ORF">ACFOX0_00780</name>
</gene>
<feature type="domain" description="AMP-dependent synthetase/ligase" evidence="2">
    <location>
        <begin position="84"/>
        <end position="274"/>
    </location>
</feature>
<dbReference type="InterPro" id="IPR000873">
    <property type="entry name" value="AMP-dep_synth/lig_dom"/>
</dbReference>
<dbReference type="SUPFAM" id="SSF56801">
    <property type="entry name" value="Acetyl-CoA synthetase-like"/>
    <property type="match status" value="1"/>
</dbReference>
<evidence type="ECO:0000256" key="1">
    <source>
        <dbReference type="SAM" id="MobiDB-lite"/>
    </source>
</evidence>
<accession>A0ABV8KEI4</accession>
<protein>
    <submittedName>
        <fullName evidence="3">Phenylacetate--CoA ligase family protein</fullName>
    </submittedName>
</protein>
<dbReference type="Proteomes" id="UP001595868">
    <property type="component" value="Unassembled WGS sequence"/>
</dbReference>
<evidence type="ECO:0000259" key="2">
    <source>
        <dbReference type="Pfam" id="PF00501"/>
    </source>
</evidence>
<dbReference type="GO" id="GO:0016874">
    <property type="term" value="F:ligase activity"/>
    <property type="evidence" value="ECO:0007669"/>
    <property type="project" value="UniProtKB-KW"/>
</dbReference>
<proteinExistence type="predicted"/>